<feature type="region of interest" description="Disordered" evidence="1">
    <location>
        <begin position="1"/>
        <end position="39"/>
    </location>
</feature>
<proteinExistence type="predicted"/>
<organism evidence="2">
    <name type="scientific">Arundo donax</name>
    <name type="common">Giant reed</name>
    <name type="synonym">Donax arundinaceus</name>
    <dbReference type="NCBI Taxonomy" id="35708"/>
    <lineage>
        <taxon>Eukaryota</taxon>
        <taxon>Viridiplantae</taxon>
        <taxon>Streptophyta</taxon>
        <taxon>Embryophyta</taxon>
        <taxon>Tracheophyta</taxon>
        <taxon>Spermatophyta</taxon>
        <taxon>Magnoliopsida</taxon>
        <taxon>Liliopsida</taxon>
        <taxon>Poales</taxon>
        <taxon>Poaceae</taxon>
        <taxon>PACMAD clade</taxon>
        <taxon>Arundinoideae</taxon>
        <taxon>Arundineae</taxon>
        <taxon>Arundo</taxon>
    </lineage>
</organism>
<name>A0A0A9BJW2_ARUDO</name>
<protein>
    <submittedName>
        <fullName evidence="2">Uncharacterized protein</fullName>
    </submittedName>
</protein>
<reference evidence="2" key="1">
    <citation type="submission" date="2014-09" db="EMBL/GenBank/DDBJ databases">
        <authorList>
            <person name="Magalhaes I.L.F."/>
            <person name="Oliveira U."/>
            <person name="Santos F.R."/>
            <person name="Vidigal T.H.D.A."/>
            <person name="Brescovit A.D."/>
            <person name="Santos A.J."/>
        </authorList>
    </citation>
    <scope>NUCLEOTIDE SEQUENCE</scope>
    <source>
        <tissue evidence="2">Shoot tissue taken approximately 20 cm above the soil surface</tissue>
    </source>
</reference>
<evidence type="ECO:0000313" key="2">
    <source>
        <dbReference type="EMBL" id="JAD59557.1"/>
    </source>
</evidence>
<dbReference type="EMBL" id="GBRH01238338">
    <property type="protein sequence ID" value="JAD59557.1"/>
    <property type="molecule type" value="Transcribed_RNA"/>
</dbReference>
<sequence length="39" mass="4390">MQESICHESQVQLRTDKQSSTEKLKNKKVAVSSPLNMSV</sequence>
<feature type="compositionally biased region" description="Basic and acidic residues" evidence="1">
    <location>
        <begin position="14"/>
        <end position="24"/>
    </location>
</feature>
<accession>A0A0A9BJW2</accession>
<feature type="compositionally biased region" description="Polar residues" evidence="1">
    <location>
        <begin position="1"/>
        <end position="13"/>
    </location>
</feature>
<reference evidence="2" key="2">
    <citation type="journal article" date="2015" name="Data Brief">
        <title>Shoot transcriptome of the giant reed, Arundo donax.</title>
        <authorList>
            <person name="Barrero R.A."/>
            <person name="Guerrero F.D."/>
            <person name="Moolhuijzen P."/>
            <person name="Goolsby J.A."/>
            <person name="Tidwell J."/>
            <person name="Bellgard S.E."/>
            <person name="Bellgard M.I."/>
        </authorList>
    </citation>
    <scope>NUCLEOTIDE SEQUENCE</scope>
    <source>
        <tissue evidence="2">Shoot tissue taken approximately 20 cm above the soil surface</tissue>
    </source>
</reference>
<evidence type="ECO:0000256" key="1">
    <source>
        <dbReference type="SAM" id="MobiDB-lite"/>
    </source>
</evidence>
<dbReference type="AlphaFoldDB" id="A0A0A9BJW2"/>